<protein>
    <recommendedName>
        <fullName evidence="5">Chromosome passenger complex (CPC) protein INCENP N-terminal domain-containing protein</fullName>
    </recommendedName>
</protein>
<keyword evidence="7" id="KW-1185">Reference proteome</keyword>
<feature type="region of interest" description="Disordered" evidence="4">
    <location>
        <begin position="91"/>
        <end position="126"/>
    </location>
</feature>
<keyword evidence="3" id="KW-0175">Coiled coil</keyword>
<keyword evidence="2" id="KW-0963">Cytoplasm</keyword>
<dbReference type="GO" id="GO:0000776">
    <property type="term" value="C:kinetochore"/>
    <property type="evidence" value="ECO:0007669"/>
    <property type="project" value="TreeGrafter"/>
</dbReference>
<evidence type="ECO:0000256" key="2">
    <source>
        <dbReference type="ARBA" id="ARBA00022490"/>
    </source>
</evidence>
<name>A0A8C9FI12_PAVCR</name>
<sequence>MAVAAGLARLPAVCNQRLAELLRQVDDTDLVWLEEIREEAARMFGSHYSDQPELMPKTPSQKNRKRRKRPSALRGESLELGRRRLSRRRTNNLKAVSSKRYSQRLQNKEDTGPLSTEAQELSSQTVSRQLTRSQVAAPADCSEVLPEHLGERVVPVVEISVCDRISAEFQFQKRASEPAENHSTSLPLSSADKSPKESSAAESQPLPPASELIVPHTPEAKGAGKNKSAFKKTANAADTTVVLSEEPALEEVDDSAQVQKCNERDDKEPSQRTTDSPETPTGSRLSRRSVRRSLMGKPSTIRRTSLAEKYSLARKRESTIRKSIARTVIKRKAPQKLSVSSSSVNGSGSEEVPEDEETVNCIETHLFFLQDFQGLRMSLRSQTVNRNEQQQETSNNECDLSKSEKTQEPPQSARRKTSYKRAVDQRYDTQQAEDGGLSPPRKKTPSPPCPASKVVRPFKTFLHTVQKNQLLMTPTSVGRNGVIKSFIKYNTPLQQNPKEKERQKLQALRKKEEAEQLRKQKVEEEKKRRLEEAKFHMHDLITIIKIKNSEVFAQKMSAHDLRLISVWCYKLGCFPAKASLENSIICRLT</sequence>
<evidence type="ECO:0000256" key="3">
    <source>
        <dbReference type="SAM" id="Coils"/>
    </source>
</evidence>
<dbReference type="GO" id="GO:0005737">
    <property type="term" value="C:cytoplasm"/>
    <property type="evidence" value="ECO:0007669"/>
    <property type="project" value="UniProtKB-SubCell"/>
</dbReference>
<feature type="coiled-coil region" evidence="3">
    <location>
        <begin position="498"/>
        <end position="534"/>
    </location>
</feature>
<feature type="compositionally biased region" description="Polar residues" evidence="4">
    <location>
        <begin position="113"/>
        <end position="126"/>
    </location>
</feature>
<evidence type="ECO:0000256" key="1">
    <source>
        <dbReference type="ARBA" id="ARBA00004496"/>
    </source>
</evidence>
<feature type="compositionally biased region" description="Low complexity" evidence="4">
    <location>
        <begin position="338"/>
        <end position="350"/>
    </location>
</feature>
<feature type="compositionally biased region" description="Polar residues" evidence="4">
    <location>
        <begin position="271"/>
        <end position="282"/>
    </location>
</feature>
<dbReference type="AlphaFoldDB" id="A0A8C9FI12"/>
<dbReference type="GO" id="GO:0005634">
    <property type="term" value="C:nucleus"/>
    <property type="evidence" value="ECO:0007669"/>
    <property type="project" value="TreeGrafter"/>
</dbReference>
<dbReference type="GO" id="GO:0051310">
    <property type="term" value="P:metaphase chromosome alignment"/>
    <property type="evidence" value="ECO:0007669"/>
    <property type="project" value="TreeGrafter"/>
</dbReference>
<feature type="compositionally biased region" description="Polar residues" evidence="4">
    <location>
        <begin position="181"/>
        <end position="192"/>
    </location>
</feature>
<evidence type="ECO:0000259" key="5">
    <source>
        <dbReference type="Pfam" id="PF12178"/>
    </source>
</evidence>
<feature type="compositionally biased region" description="Polar residues" evidence="4">
    <location>
        <begin position="92"/>
        <end position="105"/>
    </location>
</feature>
<dbReference type="GO" id="GO:0030496">
    <property type="term" value="C:midbody"/>
    <property type="evidence" value="ECO:0007669"/>
    <property type="project" value="TreeGrafter"/>
</dbReference>
<dbReference type="GO" id="GO:1990385">
    <property type="term" value="C:meiotic spindle midzone"/>
    <property type="evidence" value="ECO:0007669"/>
    <property type="project" value="TreeGrafter"/>
</dbReference>
<feature type="region of interest" description="Disordered" evidence="4">
    <location>
        <begin position="244"/>
        <end position="299"/>
    </location>
</feature>
<dbReference type="PANTHER" id="PTHR13142">
    <property type="entry name" value="INNER CENTROMERE PROTEIN"/>
    <property type="match status" value="1"/>
</dbReference>
<reference evidence="6" key="1">
    <citation type="submission" date="2025-08" db="UniProtKB">
        <authorList>
            <consortium name="Ensembl"/>
        </authorList>
    </citation>
    <scope>IDENTIFICATION</scope>
</reference>
<dbReference type="InterPro" id="IPR022006">
    <property type="entry name" value="INCENP_N"/>
</dbReference>
<feature type="region of interest" description="Disordered" evidence="4">
    <location>
        <begin position="332"/>
        <end position="357"/>
    </location>
</feature>
<feature type="region of interest" description="Disordered" evidence="4">
    <location>
        <begin position="47"/>
        <end position="75"/>
    </location>
</feature>
<dbReference type="Ensembl" id="ENSPSTT00000016009.1">
    <property type="protein sequence ID" value="ENSPSTP00000015256.1"/>
    <property type="gene ID" value="ENSPSTG00000010814.1"/>
</dbReference>
<accession>A0A8C9FI12</accession>
<feature type="region of interest" description="Disordered" evidence="4">
    <location>
        <begin position="174"/>
        <end position="231"/>
    </location>
</feature>
<feature type="region of interest" description="Disordered" evidence="4">
    <location>
        <begin position="383"/>
        <end position="454"/>
    </location>
</feature>
<dbReference type="PANTHER" id="PTHR13142:SF1">
    <property type="entry name" value="INNER CENTROMERE PROTEIN"/>
    <property type="match status" value="1"/>
</dbReference>
<organism evidence="6 7">
    <name type="scientific">Pavo cristatus</name>
    <name type="common">Indian peafowl</name>
    <name type="synonym">Blue peafowl</name>
    <dbReference type="NCBI Taxonomy" id="9049"/>
    <lineage>
        <taxon>Eukaryota</taxon>
        <taxon>Metazoa</taxon>
        <taxon>Chordata</taxon>
        <taxon>Craniata</taxon>
        <taxon>Vertebrata</taxon>
        <taxon>Euteleostomi</taxon>
        <taxon>Archelosauria</taxon>
        <taxon>Archosauria</taxon>
        <taxon>Dinosauria</taxon>
        <taxon>Saurischia</taxon>
        <taxon>Theropoda</taxon>
        <taxon>Coelurosauria</taxon>
        <taxon>Aves</taxon>
        <taxon>Neognathae</taxon>
        <taxon>Galloanserae</taxon>
        <taxon>Galliformes</taxon>
        <taxon>Phasianidae</taxon>
        <taxon>Phasianinae</taxon>
        <taxon>Pavo</taxon>
    </lineage>
</organism>
<dbReference type="Proteomes" id="UP000694428">
    <property type="component" value="Unplaced"/>
</dbReference>
<feature type="compositionally biased region" description="Basic residues" evidence="4">
    <location>
        <begin position="62"/>
        <end position="71"/>
    </location>
</feature>
<feature type="domain" description="Chromosome passenger complex (CPC) protein INCENP N-terminal" evidence="5">
    <location>
        <begin position="6"/>
        <end position="40"/>
    </location>
</feature>
<evidence type="ECO:0000256" key="4">
    <source>
        <dbReference type="SAM" id="MobiDB-lite"/>
    </source>
</evidence>
<reference evidence="6" key="2">
    <citation type="submission" date="2025-09" db="UniProtKB">
        <authorList>
            <consortium name="Ensembl"/>
        </authorList>
    </citation>
    <scope>IDENTIFICATION</scope>
</reference>
<dbReference type="Gene3D" id="1.20.5.3600">
    <property type="match status" value="1"/>
</dbReference>
<dbReference type="GO" id="GO:0000281">
    <property type="term" value="P:mitotic cytokinesis"/>
    <property type="evidence" value="ECO:0007669"/>
    <property type="project" value="TreeGrafter"/>
</dbReference>
<dbReference type="Pfam" id="PF12178">
    <property type="entry name" value="INCENP_N"/>
    <property type="match status" value="1"/>
</dbReference>
<comment type="subcellular location">
    <subcellularLocation>
        <location evidence="1">Cytoplasm</location>
    </subcellularLocation>
</comment>
<dbReference type="GO" id="GO:0032133">
    <property type="term" value="C:chromosome passenger complex"/>
    <property type="evidence" value="ECO:0007669"/>
    <property type="project" value="TreeGrafter"/>
</dbReference>
<feature type="compositionally biased region" description="Polar residues" evidence="4">
    <location>
        <begin position="383"/>
        <end position="398"/>
    </location>
</feature>
<feature type="compositionally biased region" description="Basic and acidic residues" evidence="4">
    <location>
        <begin position="261"/>
        <end position="270"/>
    </location>
</feature>
<dbReference type="GO" id="GO:0051257">
    <property type="term" value="P:meiotic spindle midzone assembly"/>
    <property type="evidence" value="ECO:0007669"/>
    <property type="project" value="TreeGrafter"/>
</dbReference>
<evidence type="ECO:0000313" key="7">
    <source>
        <dbReference type="Proteomes" id="UP000694428"/>
    </source>
</evidence>
<proteinExistence type="predicted"/>
<evidence type="ECO:0000313" key="6">
    <source>
        <dbReference type="Ensembl" id="ENSPSTP00000015256.1"/>
    </source>
</evidence>